<evidence type="ECO:0000256" key="1">
    <source>
        <dbReference type="SAM" id="MobiDB-lite"/>
    </source>
</evidence>
<dbReference type="VEuPathDB" id="FungiDB:PV09_03904"/>
<evidence type="ECO:0000313" key="4">
    <source>
        <dbReference type="Proteomes" id="UP000053259"/>
    </source>
</evidence>
<dbReference type="InterPro" id="IPR054722">
    <property type="entry name" value="PolX-like_BBD"/>
</dbReference>
<dbReference type="HOGENOM" id="CLU_077197_0_0_1"/>
<accession>A0A0D2B255</accession>
<dbReference type="EMBL" id="KN847538">
    <property type="protein sequence ID" value="KIW05389.1"/>
    <property type="molecule type" value="Genomic_DNA"/>
</dbReference>
<evidence type="ECO:0000259" key="2">
    <source>
        <dbReference type="Pfam" id="PF22936"/>
    </source>
</evidence>
<keyword evidence="4" id="KW-1185">Reference proteome</keyword>
<dbReference type="RefSeq" id="XP_016215258.1">
    <property type="nucleotide sequence ID" value="XM_016357169.1"/>
</dbReference>
<dbReference type="PANTHER" id="PTHR40628">
    <property type="entry name" value="CHROMO DOMAIN-CONTAINING PROTEIN"/>
    <property type="match status" value="1"/>
</dbReference>
<reference evidence="3 4" key="1">
    <citation type="submission" date="2015-01" db="EMBL/GenBank/DDBJ databases">
        <title>The Genome Sequence of Ochroconis gallopava CBS43764.</title>
        <authorList>
            <consortium name="The Broad Institute Genomics Platform"/>
            <person name="Cuomo C."/>
            <person name="de Hoog S."/>
            <person name="Gorbushina A."/>
            <person name="Stielow B."/>
            <person name="Teixiera M."/>
            <person name="Abouelleil A."/>
            <person name="Chapman S.B."/>
            <person name="Priest M."/>
            <person name="Young S.K."/>
            <person name="Wortman J."/>
            <person name="Nusbaum C."/>
            <person name="Birren B."/>
        </authorList>
    </citation>
    <scope>NUCLEOTIDE SEQUENCE [LARGE SCALE GENOMIC DNA]</scope>
    <source>
        <strain evidence="3 4">CBS 43764</strain>
    </source>
</reference>
<dbReference type="AlphaFoldDB" id="A0A0D2B255"/>
<dbReference type="Pfam" id="PF22936">
    <property type="entry name" value="Pol_BBD"/>
    <property type="match status" value="1"/>
</dbReference>
<dbReference type="PANTHER" id="PTHR40628:SF1">
    <property type="entry name" value="CHROMO DOMAIN-CONTAINING PROTEIN"/>
    <property type="match status" value="1"/>
</dbReference>
<dbReference type="Proteomes" id="UP000053259">
    <property type="component" value="Unassembled WGS sequence"/>
</dbReference>
<evidence type="ECO:0000313" key="3">
    <source>
        <dbReference type="EMBL" id="KIW05389.1"/>
    </source>
</evidence>
<gene>
    <name evidence="3" type="ORF">PV09_03904</name>
</gene>
<feature type="region of interest" description="Disordered" evidence="1">
    <location>
        <begin position="212"/>
        <end position="271"/>
    </location>
</feature>
<protein>
    <recommendedName>
        <fullName evidence="2">Retrovirus-related Pol polyprotein from transposon TNT 1-94-like beta-barrel domain-containing protein</fullName>
    </recommendedName>
</protein>
<dbReference type="InParanoid" id="A0A0D2B255"/>
<dbReference type="GeneID" id="27311877"/>
<feature type="domain" description="Retrovirus-related Pol polyprotein from transposon TNT 1-94-like beta-barrel" evidence="2">
    <location>
        <begin position="11"/>
        <end position="95"/>
    </location>
</feature>
<organism evidence="3 4">
    <name type="scientific">Verruconis gallopava</name>
    <dbReference type="NCBI Taxonomy" id="253628"/>
    <lineage>
        <taxon>Eukaryota</taxon>
        <taxon>Fungi</taxon>
        <taxon>Dikarya</taxon>
        <taxon>Ascomycota</taxon>
        <taxon>Pezizomycotina</taxon>
        <taxon>Dothideomycetes</taxon>
        <taxon>Pleosporomycetidae</taxon>
        <taxon>Venturiales</taxon>
        <taxon>Sympoventuriaceae</taxon>
        <taxon>Verruconis</taxon>
    </lineage>
</organism>
<proteinExistence type="predicted"/>
<dbReference type="OrthoDB" id="4232400at2759"/>
<feature type="compositionally biased region" description="Basic residues" evidence="1">
    <location>
        <begin position="227"/>
        <end position="244"/>
    </location>
</feature>
<sequence>MLTESYYFVDWVLALNANVHVANHRDWFTEYTPFESEVCAHYAFPESNKLKVKGIGKVELDVRSHDTNTQEQGPTHHRLILHDVLHVPSSVCNVIGRPLSQSGTCYNLLIRPQGSCLTDKKSGKQLGMLNDTPLLHLRLRGHAEGHSSMNDNVHHMIGPLWPEEERIRWEEYRTKLAVARDGHSGILEQGSTSETTMSSLRYKEFVDIQGKVPGDDSIKDKGEEKIKKKKKKRKRGGAKAKNKARVISDDTMSSTTAGQKDRGEDEDDTSSIDPEQFLADLEENPMSHLADYHFTSAELKWIAKHYGYSSNFMLCFGLKPFDDEDCAEAKTIIRALMSAND</sequence>
<name>A0A0D2B255_9PEZI</name>
<feature type="compositionally biased region" description="Basic and acidic residues" evidence="1">
    <location>
        <begin position="213"/>
        <end position="226"/>
    </location>
</feature>